<dbReference type="InterPro" id="IPR006311">
    <property type="entry name" value="TAT_signal"/>
</dbReference>
<dbReference type="InterPro" id="IPR001119">
    <property type="entry name" value="SLH_dom"/>
</dbReference>
<organism evidence="4 5">
    <name type="scientific">Brachybacterium huguangmaarense</name>
    <dbReference type="NCBI Taxonomy" id="1652028"/>
    <lineage>
        <taxon>Bacteria</taxon>
        <taxon>Bacillati</taxon>
        <taxon>Actinomycetota</taxon>
        <taxon>Actinomycetes</taxon>
        <taxon>Micrococcales</taxon>
        <taxon>Dermabacteraceae</taxon>
        <taxon>Brachybacterium</taxon>
    </lineage>
</organism>
<dbReference type="Proteomes" id="UP001164305">
    <property type="component" value="Chromosome"/>
</dbReference>
<dbReference type="InterPro" id="IPR006619">
    <property type="entry name" value="PGRP_domain_met/bac"/>
</dbReference>
<evidence type="ECO:0000313" key="4">
    <source>
        <dbReference type="EMBL" id="UYG16969.1"/>
    </source>
</evidence>
<keyword evidence="5" id="KW-1185">Reference proteome</keyword>
<protein>
    <submittedName>
        <fullName evidence="4">S-layer homology domain-containing protein</fullName>
    </submittedName>
</protein>
<reference evidence="4" key="1">
    <citation type="submission" date="2022-10" db="EMBL/GenBank/DDBJ databases">
        <title>Whole-Genome Sequencing of Brachybacterium huguangmaarense BRM-3, Isolated from Betula schmidtii.</title>
        <authorList>
            <person name="Haam D."/>
        </authorList>
    </citation>
    <scope>NUCLEOTIDE SEQUENCE</scope>
    <source>
        <strain evidence="4">BRM-3</strain>
    </source>
</reference>
<evidence type="ECO:0000256" key="2">
    <source>
        <dbReference type="SAM" id="SignalP"/>
    </source>
</evidence>
<dbReference type="PANTHER" id="PTHR11022">
    <property type="entry name" value="PEPTIDOGLYCAN RECOGNITION PROTEIN"/>
    <property type="match status" value="1"/>
</dbReference>
<dbReference type="PANTHER" id="PTHR11022:SF41">
    <property type="entry name" value="PEPTIDOGLYCAN-RECOGNITION PROTEIN LC-RELATED"/>
    <property type="match status" value="1"/>
</dbReference>
<feature type="domain" description="SLH" evidence="3">
    <location>
        <begin position="540"/>
        <end position="603"/>
    </location>
</feature>
<dbReference type="Pfam" id="PF01510">
    <property type="entry name" value="Amidase_2"/>
    <property type="match status" value="1"/>
</dbReference>
<keyword evidence="2" id="KW-0732">Signal</keyword>
<dbReference type="InterPro" id="IPR015510">
    <property type="entry name" value="PGRP"/>
</dbReference>
<dbReference type="SMART" id="SM00701">
    <property type="entry name" value="PGRP"/>
    <property type="match status" value="1"/>
</dbReference>
<dbReference type="PROSITE" id="PS51318">
    <property type="entry name" value="TAT"/>
    <property type="match status" value="1"/>
</dbReference>
<dbReference type="SMART" id="SM00644">
    <property type="entry name" value="Ami_2"/>
    <property type="match status" value="1"/>
</dbReference>
<dbReference type="Gene3D" id="3.40.80.10">
    <property type="entry name" value="Peptidoglycan recognition protein-like"/>
    <property type="match status" value="1"/>
</dbReference>
<dbReference type="PROSITE" id="PS51272">
    <property type="entry name" value="SLH"/>
    <property type="match status" value="3"/>
</dbReference>
<evidence type="ECO:0000259" key="3">
    <source>
        <dbReference type="PROSITE" id="PS51272"/>
    </source>
</evidence>
<comment type="similarity">
    <text evidence="1">Belongs to the N-acetylmuramoyl-L-alanine amidase 2 family.</text>
</comment>
<feature type="signal peptide" evidence="2">
    <location>
        <begin position="1"/>
        <end position="35"/>
    </location>
</feature>
<evidence type="ECO:0000256" key="1">
    <source>
        <dbReference type="ARBA" id="ARBA00007553"/>
    </source>
</evidence>
<dbReference type="InterPro" id="IPR002502">
    <property type="entry name" value="Amidase_domain"/>
</dbReference>
<dbReference type="SUPFAM" id="SSF55846">
    <property type="entry name" value="N-acetylmuramoyl-L-alanine amidase-like"/>
    <property type="match status" value="1"/>
</dbReference>
<dbReference type="RefSeq" id="WP_263594181.1">
    <property type="nucleotide sequence ID" value="NZ_CP107020.1"/>
</dbReference>
<dbReference type="EMBL" id="CP107020">
    <property type="protein sequence ID" value="UYG16969.1"/>
    <property type="molecule type" value="Genomic_DNA"/>
</dbReference>
<feature type="chain" id="PRO_5045818637" evidence="2">
    <location>
        <begin position="36"/>
        <end position="658"/>
    </location>
</feature>
<accession>A0ABY6G2V8</accession>
<proteinExistence type="inferred from homology"/>
<dbReference type="InterPro" id="IPR036505">
    <property type="entry name" value="Amidase/PGRP_sf"/>
</dbReference>
<gene>
    <name evidence="4" type="ORF">BRM3_00575</name>
</gene>
<dbReference type="CDD" id="cd06583">
    <property type="entry name" value="PGRP"/>
    <property type="match status" value="1"/>
</dbReference>
<dbReference type="Pfam" id="PF00395">
    <property type="entry name" value="SLH"/>
    <property type="match status" value="3"/>
</dbReference>
<name>A0ABY6G2V8_9MICO</name>
<feature type="domain" description="SLH" evidence="3">
    <location>
        <begin position="604"/>
        <end position="658"/>
    </location>
</feature>
<sequence>MTDPSPRLSVSRRLLLAAGAAAVPAAVLVPTAARAEDPVDPDVTGGATRVVDVPLGDVDLEEIAGTGGVRTIDRPGTMLGVTWTGAAPDRTAVRGLAGDGTWGTWYELHEALDPMTGETIDGTEPAWLGPVTRLQVRATRDGQDVTTELTAHVVTTSAASADGGSARTFAASAAAGTTVPGPNAPAFVTREGWGADESLTRGVSTHDRTQAVVVHHTEGSNSYTAAQSAQIIRGILTYHTQSNGWADVGYNAFVDKYGQIFEGRKGGLLLNVTGAHARGVNSRTFGISLLGSYTSTQAPAAAREAIAQVAAWRLISAFHPTVSEKSGFPVTVSGLRYPVGSTMSLPRLFSHRDVNVTDCPGTALFNQLDAIRSAIQARLDGAWRLHLDAFTAAGGEAALGTVTQVAHDDGDYTVTVLTAGLVLSDGDRDAVAYATTFGSSWRPSWGRPTGKVTSGGGAESQTFEKGTAVRRGGSVSFSTSRFVDVPPTLQFHDEIEELAASGIVTGWPDGTYRPLDAVARDAMVVFVYRALGSPAFTAPSRSPFTDISPSTMYYKEICWARAEGIVKGFDDSTFRPIAPVQRQAVAAFLYRAAGSPSVSGSAGFRDVPATSEFHREIAWMASRGISTGWPDGTFRPLDPTARDAMAAFMVRWLAIVGR</sequence>
<evidence type="ECO:0000313" key="5">
    <source>
        <dbReference type="Proteomes" id="UP001164305"/>
    </source>
</evidence>
<feature type="domain" description="SLH" evidence="3">
    <location>
        <begin position="478"/>
        <end position="539"/>
    </location>
</feature>